<dbReference type="SMART" id="SM00642">
    <property type="entry name" value="Aamy"/>
    <property type="match status" value="1"/>
</dbReference>
<dbReference type="Proteomes" id="UP000291838">
    <property type="component" value="Unassembled WGS sequence"/>
</dbReference>
<feature type="binding site" evidence="16">
    <location>
        <begin position="319"/>
        <end position="323"/>
    </location>
    <ligand>
        <name>substrate</name>
    </ligand>
</feature>
<dbReference type="InterPro" id="IPR022567">
    <property type="entry name" value="DUF3459"/>
</dbReference>
<feature type="active site" description="Proton donor" evidence="15">
    <location>
        <position position="294"/>
    </location>
</feature>
<dbReference type="RefSeq" id="WP_129478915.1">
    <property type="nucleotide sequence ID" value="NZ_SDWS01000011.1"/>
</dbReference>
<comment type="subcellular location">
    <subcellularLocation>
        <location evidence="1 15">Cytoplasm</location>
    </subcellularLocation>
</comment>
<dbReference type="GO" id="GO:0005992">
    <property type="term" value="P:trehalose biosynthetic process"/>
    <property type="evidence" value="ECO:0007669"/>
    <property type="project" value="UniProtKB-UniRule"/>
</dbReference>
<dbReference type="InterPro" id="IPR014756">
    <property type="entry name" value="Ig_E-set"/>
</dbReference>
<dbReference type="InterPro" id="IPR044901">
    <property type="entry name" value="Trehalose_TreZ_E-set_sf"/>
</dbReference>
<evidence type="ECO:0000256" key="9">
    <source>
        <dbReference type="ARBA" id="ARBA00023295"/>
    </source>
</evidence>
<dbReference type="SUPFAM" id="SSF81296">
    <property type="entry name" value="E set domains"/>
    <property type="match status" value="1"/>
</dbReference>
<evidence type="ECO:0000256" key="5">
    <source>
        <dbReference type="ARBA" id="ARBA00015938"/>
    </source>
</evidence>
<dbReference type="PANTHER" id="PTHR43651:SF11">
    <property type="entry name" value="MALTO-OLIGOSYLTREHALOSE TREHALOHYDROLASE"/>
    <property type="match status" value="1"/>
</dbReference>
<feature type="region of interest" description="Disordered" evidence="18">
    <location>
        <begin position="58"/>
        <end position="89"/>
    </location>
</feature>
<comment type="pathway">
    <text evidence="2 14">Glycan biosynthesis; trehalose biosynthesis.</text>
</comment>
<evidence type="ECO:0000256" key="4">
    <source>
        <dbReference type="ARBA" id="ARBA00012268"/>
    </source>
</evidence>
<evidence type="ECO:0000256" key="8">
    <source>
        <dbReference type="ARBA" id="ARBA00023277"/>
    </source>
</evidence>
<evidence type="ECO:0000256" key="11">
    <source>
        <dbReference type="ARBA" id="ARBA00033284"/>
    </source>
</evidence>
<feature type="binding site" evidence="16">
    <location>
        <begin position="389"/>
        <end position="394"/>
    </location>
    <ligand>
        <name>substrate</name>
    </ligand>
</feature>
<keyword evidence="9 14" id="KW-0326">Glycosidase</keyword>
<accession>A0A4Q2RM78</accession>
<dbReference type="EMBL" id="SDWS01000011">
    <property type="protein sequence ID" value="RYB88685.1"/>
    <property type="molecule type" value="Genomic_DNA"/>
</dbReference>
<dbReference type="Pfam" id="PF11941">
    <property type="entry name" value="DUF3459"/>
    <property type="match status" value="1"/>
</dbReference>
<dbReference type="Gene3D" id="2.60.40.10">
    <property type="entry name" value="Immunoglobulins"/>
    <property type="match status" value="1"/>
</dbReference>
<gene>
    <name evidence="20" type="primary">treZ</name>
    <name evidence="20" type="ORF">EUA06_19515</name>
</gene>
<dbReference type="Gene3D" id="1.10.10.760">
    <property type="entry name" value="E-set domains of sugar-utilizing enzymes"/>
    <property type="match status" value="1"/>
</dbReference>
<feature type="binding site" evidence="16">
    <location>
        <begin position="255"/>
        <end position="260"/>
    </location>
    <ligand>
        <name>substrate</name>
    </ligand>
</feature>
<dbReference type="Gene3D" id="3.20.20.80">
    <property type="entry name" value="Glycosidases"/>
    <property type="match status" value="1"/>
</dbReference>
<feature type="domain" description="Glycosyl hydrolase family 13 catalytic" evidence="19">
    <location>
        <begin position="89"/>
        <end position="457"/>
    </location>
</feature>
<dbReference type="InterPro" id="IPR013783">
    <property type="entry name" value="Ig-like_fold"/>
</dbReference>
<feature type="compositionally biased region" description="Basic and acidic residues" evidence="18">
    <location>
        <begin position="68"/>
        <end position="89"/>
    </location>
</feature>
<keyword evidence="6" id="KW-0963">Cytoplasm</keyword>
<dbReference type="PANTHER" id="PTHR43651">
    <property type="entry name" value="1,4-ALPHA-GLUCAN-BRANCHING ENZYME"/>
    <property type="match status" value="1"/>
</dbReference>
<evidence type="ECO:0000256" key="2">
    <source>
        <dbReference type="ARBA" id="ARBA00005199"/>
    </source>
</evidence>
<dbReference type="NCBIfam" id="TIGR02402">
    <property type="entry name" value="trehalose_TreZ"/>
    <property type="match status" value="1"/>
</dbReference>
<proteinExistence type="inferred from homology"/>
<sequence>MTTISRGPYDVWAPRPERVRLVIDGGGGGVVEMTRGDDDWWTPGESLPAMTDGTYDVDYGYLIDDDPDPRPDPRSRRQPDGAHGLSRREATTYDWDDDTWTGRQLAGSVIYELHIGTFTPEGTLDSAIERLDHLLDIGVDHVEVMPVNTFNGTHNWGYDGVGWFAVHEQYGGPDAYRRFVDACHARGLGVVQDVVHNHLGPSGNYLPLFGPYLKPGRNTWGDLINLDGEGSSEVRRYILDNVRMWFEDFHVDALRLDAVHALSDTSEVHLLEEMAIETAALSAHLRRPLTLIAESDLNDTRLVRPRESGGYGLDAQWSDDFHHAVHVALSGETAGYYADFEPLEALAKVCERGFFHDGTFSSFRERDHGAPVDTAAMPTWRLVVANQNHDQIGNRARGDRLAEHLDDDQLACAALLTLAGPFTPMLFMGEEWGASSPFQFFTSHPEPELGKATADGRIAEFEKMGWDPAEVPDPQDPETFTRSKLDWDELDQGRHAVVLDCYRRLARLRRELPQLTDPSFGSVSCTVEGRLFTMRRGDLLVVVNTGADAVTLEVGEREVLFATPSGVSLDRGRLTVPRHAGTLLGAATF</sequence>
<dbReference type="OrthoDB" id="9800174at2"/>
<dbReference type="EC" id="3.2.1.141" evidence="4 13"/>
<comment type="caution">
    <text evidence="20">The sequence shown here is derived from an EMBL/GenBank/DDBJ whole genome shotgun (WGS) entry which is preliminary data.</text>
</comment>
<dbReference type="CDD" id="cd11325">
    <property type="entry name" value="AmyAc_GTHase"/>
    <property type="match status" value="1"/>
</dbReference>
<dbReference type="AlphaFoldDB" id="A0A4Q2RM78"/>
<dbReference type="GO" id="GO:0005737">
    <property type="term" value="C:cytoplasm"/>
    <property type="evidence" value="ECO:0007669"/>
    <property type="project" value="UniProtKB-SubCell"/>
</dbReference>
<protein>
    <recommendedName>
        <fullName evidence="5 13">Malto-oligosyltrehalose trehalohydrolase</fullName>
        <shortName evidence="14">MTHase</shortName>
        <ecNumber evidence="4 13">3.2.1.141</ecNumber>
    </recommendedName>
    <alternativeName>
        <fullName evidence="11 14">4-alpha-D-((1-&gt;4)-alpha-D-glucano)trehalose trehalohydrolase</fullName>
    </alternativeName>
    <alternativeName>
        <fullName evidence="10 14">Maltooligosyl trehalose trehalohydrolase</fullName>
    </alternativeName>
</protein>
<comment type="catalytic activity">
    <reaction evidence="12 14">
        <text>hydrolysis of (1-&gt;4)-alpha-D-glucosidic linkage in 4-alpha-D-[(1-&gt;4)-alpha-D-glucanosyl]n trehalose to yield trehalose and (1-&gt;4)-alpha-D-glucan.</text>
        <dbReference type="EC" id="3.2.1.141"/>
    </reaction>
</comment>
<evidence type="ECO:0000313" key="21">
    <source>
        <dbReference type="Proteomes" id="UP000291838"/>
    </source>
</evidence>
<dbReference type="InterPro" id="IPR006047">
    <property type="entry name" value="GH13_cat_dom"/>
</dbReference>
<evidence type="ECO:0000256" key="12">
    <source>
        <dbReference type="ARBA" id="ARBA00034013"/>
    </source>
</evidence>
<evidence type="ECO:0000256" key="14">
    <source>
        <dbReference type="PIRNR" id="PIRNR006337"/>
    </source>
</evidence>
<evidence type="ECO:0000256" key="16">
    <source>
        <dbReference type="PIRSR" id="PIRSR006337-2"/>
    </source>
</evidence>
<feature type="site" description="Transition state stabilizer" evidence="17">
    <location>
        <position position="390"/>
    </location>
</feature>
<evidence type="ECO:0000256" key="7">
    <source>
        <dbReference type="ARBA" id="ARBA00022801"/>
    </source>
</evidence>
<evidence type="ECO:0000256" key="10">
    <source>
        <dbReference type="ARBA" id="ARBA00032057"/>
    </source>
</evidence>
<organism evidence="20 21">
    <name type="scientific">Nocardioides glacieisoli</name>
    <dbReference type="NCBI Taxonomy" id="1168730"/>
    <lineage>
        <taxon>Bacteria</taxon>
        <taxon>Bacillati</taxon>
        <taxon>Actinomycetota</taxon>
        <taxon>Actinomycetes</taxon>
        <taxon>Propionibacteriales</taxon>
        <taxon>Nocardioidaceae</taxon>
        <taxon>Nocardioides</taxon>
    </lineage>
</organism>
<name>A0A4Q2RM78_9ACTN</name>
<keyword evidence="7 14" id="KW-0378">Hydrolase</keyword>
<evidence type="ECO:0000256" key="15">
    <source>
        <dbReference type="PIRSR" id="PIRSR006337-1"/>
    </source>
</evidence>
<dbReference type="PIRSF" id="PIRSF006337">
    <property type="entry name" value="Trehalose_TreZ"/>
    <property type="match status" value="1"/>
</dbReference>
<keyword evidence="21" id="KW-1185">Reference proteome</keyword>
<dbReference type="InterPro" id="IPR012768">
    <property type="entry name" value="Trehalose_TreZ"/>
</dbReference>
<evidence type="ECO:0000259" key="19">
    <source>
        <dbReference type="SMART" id="SM00642"/>
    </source>
</evidence>
<evidence type="ECO:0000256" key="6">
    <source>
        <dbReference type="ARBA" id="ARBA00022490"/>
    </source>
</evidence>
<dbReference type="Pfam" id="PF00128">
    <property type="entry name" value="Alpha-amylase"/>
    <property type="match status" value="1"/>
</dbReference>
<evidence type="ECO:0000256" key="13">
    <source>
        <dbReference type="NCBIfam" id="TIGR02402"/>
    </source>
</evidence>
<evidence type="ECO:0000256" key="1">
    <source>
        <dbReference type="ARBA" id="ARBA00004496"/>
    </source>
</evidence>
<evidence type="ECO:0000313" key="20">
    <source>
        <dbReference type="EMBL" id="RYB88685.1"/>
    </source>
</evidence>
<feature type="active site" description="Nucleophile" evidence="15">
    <location>
        <position position="257"/>
    </location>
</feature>
<dbReference type="InterPro" id="IPR017853">
    <property type="entry name" value="GH"/>
</dbReference>
<evidence type="ECO:0000256" key="18">
    <source>
        <dbReference type="SAM" id="MobiDB-lite"/>
    </source>
</evidence>
<dbReference type="UniPathway" id="UPA00299"/>
<comment type="similarity">
    <text evidence="3 14">Belongs to the glycosyl hydrolase 13 family.</text>
</comment>
<dbReference type="GO" id="GO:0033942">
    <property type="term" value="F:4-alpha-D-(1-&gt;4)-alpha-D-glucanotrehalose trehalohydrolase activity"/>
    <property type="evidence" value="ECO:0007669"/>
    <property type="project" value="UniProtKB-EC"/>
</dbReference>
<keyword evidence="8" id="KW-0119">Carbohydrate metabolism</keyword>
<dbReference type="SUPFAM" id="SSF51445">
    <property type="entry name" value="(Trans)glycosidases"/>
    <property type="match status" value="1"/>
</dbReference>
<evidence type="ECO:0000256" key="17">
    <source>
        <dbReference type="PIRSR" id="PIRSR006337-3"/>
    </source>
</evidence>
<reference evidence="20 21" key="1">
    <citation type="submission" date="2019-01" db="EMBL/GenBank/DDBJ databases">
        <title>Novel species of Nocardioides.</title>
        <authorList>
            <person name="Liu Q."/>
            <person name="Xin Y.-H."/>
        </authorList>
    </citation>
    <scope>NUCLEOTIDE SEQUENCE [LARGE SCALE GENOMIC DNA]</scope>
    <source>
        <strain evidence="20 21">HLT3-15</strain>
    </source>
</reference>
<evidence type="ECO:0000256" key="3">
    <source>
        <dbReference type="ARBA" id="ARBA00008061"/>
    </source>
</evidence>